<comment type="similarity">
    <text evidence="2">Belongs to the RbfA family.</text>
</comment>
<organism evidence="3 4">
    <name type="scientific">Candidatus Paracaedimonas acanthamoebae</name>
    <dbReference type="NCBI Taxonomy" id="244581"/>
    <lineage>
        <taxon>Bacteria</taxon>
        <taxon>Pseudomonadati</taxon>
        <taxon>Pseudomonadota</taxon>
        <taxon>Alphaproteobacteria</taxon>
        <taxon>Holosporales</taxon>
        <taxon>Caedimonadaceae</taxon>
        <taxon>Candidatus Paracaedimonas</taxon>
    </lineage>
</organism>
<keyword evidence="1 2" id="KW-0690">Ribosome biogenesis</keyword>
<dbReference type="NCBIfam" id="NF001802">
    <property type="entry name" value="PRK00521.2-5"/>
    <property type="match status" value="1"/>
</dbReference>
<dbReference type="InterPro" id="IPR023799">
    <property type="entry name" value="RbfA_dom_sf"/>
</dbReference>
<dbReference type="PANTHER" id="PTHR33515">
    <property type="entry name" value="RIBOSOME-BINDING FACTOR A, CHLOROPLASTIC-RELATED"/>
    <property type="match status" value="1"/>
</dbReference>
<comment type="function">
    <text evidence="2">One of several proteins that assist in the late maturation steps of the functional core of the 30S ribosomal subunit. Associates with free 30S ribosomal subunits (but not with 30S subunits that are part of 70S ribosomes or polysomes). Required for efficient processing of 16S rRNA. May interact with the 5'-terminal helix region of 16S rRNA.</text>
</comment>
<sequence>MTNLRKSSAQGPTQRQLRVGEEIRHILSKILSRGDYSHPLLEGASVIVTEVRISPDLKHAKVFITTLGGKNMEAIVKVLNEESRPLRNALGRTLTIKYTPQLQFRADTSFEEAAKIATLLHSEHVAQDLKKK</sequence>
<dbReference type="Proteomes" id="UP000664414">
    <property type="component" value="Unassembled WGS sequence"/>
</dbReference>
<reference evidence="3" key="1">
    <citation type="submission" date="2021-02" db="EMBL/GenBank/DDBJ databases">
        <title>Thiocyanate and organic carbon inputs drive convergent selection for specific autotrophic Afipia and Thiobacillus strains within complex microbiomes.</title>
        <authorList>
            <person name="Huddy R.J."/>
            <person name="Sachdeva R."/>
            <person name="Kadzinga F."/>
            <person name="Kantor R.S."/>
            <person name="Harrison S.T.L."/>
            <person name="Banfield J.F."/>
        </authorList>
    </citation>
    <scope>NUCLEOTIDE SEQUENCE</scope>
    <source>
        <strain evidence="3">SCN18_10_11_15_R4_P_38_20</strain>
    </source>
</reference>
<evidence type="ECO:0000256" key="1">
    <source>
        <dbReference type="ARBA" id="ARBA00022517"/>
    </source>
</evidence>
<dbReference type="GO" id="GO:0043024">
    <property type="term" value="F:ribosomal small subunit binding"/>
    <property type="evidence" value="ECO:0007669"/>
    <property type="project" value="TreeGrafter"/>
</dbReference>
<name>A0A8J7TSU7_9PROT</name>
<dbReference type="InterPro" id="IPR015946">
    <property type="entry name" value="KH_dom-like_a/b"/>
</dbReference>
<dbReference type="SUPFAM" id="SSF89919">
    <property type="entry name" value="Ribosome-binding factor A, RbfA"/>
    <property type="match status" value="1"/>
</dbReference>
<dbReference type="Gene3D" id="3.30.300.20">
    <property type="match status" value="1"/>
</dbReference>
<dbReference type="EMBL" id="JAFKGL010000012">
    <property type="protein sequence ID" value="MBN9412721.1"/>
    <property type="molecule type" value="Genomic_DNA"/>
</dbReference>
<dbReference type="HAMAP" id="MF_00003">
    <property type="entry name" value="RbfA"/>
    <property type="match status" value="1"/>
</dbReference>
<evidence type="ECO:0000256" key="2">
    <source>
        <dbReference type="HAMAP-Rule" id="MF_00003"/>
    </source>
</evidence>
<comment type="subcellular location">
    <subcellularLocation>
        <location evidence="2">Cytoplasm</location>
    </subcellularLocation>
</comment>
<keyword evidence="2" id="KW-0963">Cytoplasm</keyword>
<dbReference type="PROSITE" id="PS01319">
    <property type="entry name" value="RBFA"/>
    <property type="match status" value="1"/>
</dbReference>
<dbReference type="InterPro" id="IPR020053">
    <property type="entry name" value="Ribosome-bd_factorA_CS"/>
</dbReference>
<proteinExistence type="inferred from homology"/>
<accession>A0A8J7TSU7</accession>
<dbReference type="AlphaFoldDB" id="A0A8J7TSU7"/>
<gene>
    <name evidence="2 3" type="primary">rbfA</name>
    <name evidence="3" type="ORF">J0H12_02185</name>
</gene>
<dbReference type="InterPro" id="IPR000238">
    <property type="entry name" value="RbfA"/>
</dbReference>
<dbReference type="GO" id="GO:0030490">
    <property type="term" value="P:maturation of SSU-rRNA"/>
    <property type="evidence" value="ECO:0007669"/>
    <property type="project" value="UniProtKB-UniRule"/>
</dbReference>
<comment type="subunit">
    <text evidence="2">Monomer. Binds 30S ribosomal subunits, but not 50S ribosomal subunits or 70S ribosomes.</text>
</comment>
<dbReference type="PANTHER" id="PTHR33515:SF1">
    <property type="entry name" value="RIBOSOME-BINDING FACTOR A, CHLOROPLASTIC-RELATED"/>
    <property type="match status" value="1"/>
</dbReference>
<evidence type="ECO:0000313" key="4">
    <source>
        <dbReference type="Proteomes" id="UP000664414"/>
    </source>
</evidence>
<comment type="caution">
    <text evidence="3">The sequence shown here is derived from an EMBL/GenBank/DDBJ whole genome shotgun (WGS) entry which is preliminary data.</text>
</comment>
<dbReference type="NCBIfam" id="TIGR00082">
    <property type="entry name" value="rbfA"/>
    <property type="match status" value="1"/>
</dbReference>
<dbReference type="GO" id="GO:0005829">
    <property type="term" value="C:cytosol"/>
    <property type="evidence" value="ECO:0007669"/>
    <property type="project" value="TreeGrafter"/>
</dbReference>
<protein>
    <recommendedName>
        <fullName evidence="2">Ribosome-binding factor A</fullName>
    </recommendedName>
</protein>
<evidence type="ECO:0000313" key="3">
    <source>
        <dbReference type="EMBL" id="MBN9412721.1"/>
    </source>
</evidence>
<dbReference type="Pfam" id="PF02033">
    <property type="entry name" value="RBFA"/>
    <property type="match status" value="1"/>
</dbReference>